<protein>
    <submittedName>
        <fullName evidence="1">Uncharacterized protein</fullName>
    </submittedName>
</protein>
<organism evidence="1 2">
    <name type="scientific">Brevundimonas mediterranea</name>
    <dbReference type="NCBI Taxonomy" id="74329"/>
    <lineage>
        <taxon>Bacteria</taxon>
        <taxon>Pseudomonadati</taxon>
        <taxon>Pseudomonadota</taxon>
        <taxon>Alphaproteobacteria</taxon>
        <taxon>Caulobacterales</taxon>
        <taxon>Caulobacteraceae</taxon>
        <taxon>Brevundimonas</taxon>
    </lineage>
</organism>
<comment type="caution">
    <text evidence="1">The sequence shown here is derived from an EMBL/GenBank/DDBJ whole genome shotgun (WGS) entry which is preliminary data.</text>
</comment>
<name>A0A7Z8Y1P1_9CAUL</name>
<gene>
    <name evidence="1" type="ORF">BREV_BREV_01087</name>
</gene>
<sequence length="87" mass="9455">MMETIAVPFREDAADRLKRAAAEIGMPVDEFIASAAEGFIMDNEAHRGSPLSADQIAQIEAGLAAEREGRIISNEEAEARLAARRTR</sequence>
<accession>A0A7Z8Y1P1</accession>
<proteinExistence type="predicted"/>
<evidence type="ECO:0000313" key="2">
    <source>
        <dbReference type="Proteomes" id="UP000289220"/>
    </source>
</evidence>
<dbReference type="EMBL" id="UXHF01000015">
    <property type="protein sequence ID" value="VDC49235.1"/>
    <property type="molecule type" value="Genomic_DNA"/>
</dbReference>
<reference evidence="1 2" key="1">
    <citation type="submission" date="2018-11" db="EMBL/GenBank/DDBJ databases">
        <authorList>
            <person name="Peiro R."/>
            <person name="Begona"/>
            <person name="Cbmso G."/>
            <person name="Lopez M."/>
            <person name="Gonzalez S."/>
            <person name="Sacristan E."/>
            <person name="Castillo E."/>
        </authorList>
    </citation>
    <scope>NUCLEOTIDE SEQUENCE [LARGE SCALE GENOMIC DNA]</scope>
    <source>
        <strain evidence="1">Brev_genome</strain>
    </source>
</reference>
<evidence type="ECO:0000313" key="1">
    <source>
        <dbReference type="EMBL" id="VDC49235.1"/>
    </source>
</evidence>
<keyword evidence="2" id="KW-1185">Reference proteome</keyword>
<dbReference type="Proteomes" id="UP000289220">
    <property type="component" value="Unassembled WGS sequence"/>
</dbReference>
<dbReference type="AlphaFoldDB" id="A0A7Z8Y1P1"/>